<protein>
    <submittedName>
        <fullName evidence="2">Uncharacterized protein LOC115887274</fullName>
    </submittedName>
</protein>
<dbReference type="AlphaFoldDB" id="A0A6J2YHC8"/>
<dbReference type="KEGG" id="soy:115887274"/>
<dbReference type="OrthoDB" id="443524at2759"/>
<dbReference type="GeneID" id="115887274"/>
<gene>
    <name evidence="2" type="primary">LOC115887274</name>
</gene>
<keyword evidence="1" id="KW-1185">Reference proteome</keyword>
<dbReference type="RefSeq" id="XP_030762519.1">
    <property type="nucleotide sequence ID" value="XM_030906659.1"/>
</dbReference>
<accession>A0A6J2YHC8</accession>
<dbReference type="Proteomes" id="UP000504635">
    <property type="component" value="Unplaced"/>
</dbReference>
<evidence type="ECO:0000313" key="2">
    <source>
        <dbReference type="RefSeq" id="XP_030762519.1"/>
    </source>
</evidence>
<name>A0A6J2YHC8_SITOR</name>
<dbReference type="InParanoid" id="A0A6J2YHC8"/>
<organism evidence="1 2">
    <name type="scientific">Sitophilus oryzae</name>
    <name type="common">Rice weevil</name>
    <name type="synonym">Curculio oryzae</name>
    <dbReference type="NCBI Taxonomy" id="7048"/>
    <lineage>
        <taxon>Eukaryota</taxon>
        <taxon>Metazoa</taxon>
        <taxon>Ecdysozoa</taxon>
        <taxon>Arthropoda</taxon>
        <taxon>Hexapoda</taxon>
        <taxon>Insecta</taxon>
        <taxon>Pterygota</taxon>
        <taxon>Neoptera</taxon>
        <taxon>Endopterygota</taxon>
        <taxon>Coleoptera</taxon>
        <taxon>Polyphaga</taxon>
        <taxon>Cucujiformia</taxon>
        <taxon>Curculionidae</taxon>
        <taxon>Dryophthorinae</taxon>
        <taxon>Sitophilus</taxon>
    </lineage>
</organism>
<proteinExistence type="predicted"/>
<evidence type="ECO:0000313" key="1">
    <source>
        <dbReference type="Proteomes" id="UP000504635"/>
    </source>
</evidence>
<reference evidence="2" key="1">
    <citation type="submission" date="2025-08" db="UniProtKB">
        <authorList>
            <consortium name="RefSeq"/>
        </authorList>
    </citation>
    <scope>IDENTIFICATION</scope>
    <source>
        <tissue evidence="2">Gonads</tissue>
    </source>
</reference>
<sequence length="618" mass="71338">MTKTLSSFTLPWTLWKRTGCFRHFSFSKGTILSSGDIIKMSTNNEDEICNSLKVATSSSKILNIIGENHKTMNSKHVLQALKSIFYLEKNERTNFSSMKSLLNNPNFEKLCRNLKSQAGVLDLNDVVESLKILTFIKVPTNSTISQILLQLIRHNVNSLNIYQLLFLDFLLKSFEPTPLVEALNIALPLVFEIQIPIKMDKQNPAHMAACLFYALRRRLNDKTINLIVRSLEEYEGEFDMPTAKSIILSLCAMRRNYDIEALYRKSVTDLILNFDGISTEDVGMVLHRMAQKYCRLYSFYYQEVFFDTCANYCVENKIDMKMTADILRHSSRVHHFNKNLLDYASSLVHNDPSLICTPSRCYSIVISLILSDYKPIYWDSLSNWIKNARDLGLVDKREIIWIRFAAALCLLEIYKADVLSRALNRSYLEAIFRKGFISDFENYFIIWKCITRDKPELSDLLPSNFEPKTLVDRIIITNDFPLQAALERGLGNKKYLLTNLYSKYGDIIDHAIVFDDNGDPIILDQDVKFIEDLSINDNSQLVLILGLQDFNYTVNTKTQRANVTKSIEILEGITKNCHVIPVNLECWLELNEFEKIPYLIQKIKEKIDLDINMSEIVI</sequence>